<keyword evidence="1" id="KW-0812">Transmembrane</keyword>
<reference evidence="2" key="1">
    <citation type="journal article" date="2015" name="Nature">
        <title>Complex archaea that bridge the gap between prokaryotes and eukaryotes.</title>
        <authorList>
            <person name="Spang A."/>
            <person name="Saw J.H."/>
            <person name="Jorgensen S.L."/>
            <person name="Zaremba-Niedzwiedzka K."/>
            <person name="Martijn J."/>
            <person name="Lind A.E."/>
            <person name="van Eijk R."/>
            <person name="Schleper C."/>
            <person name="Guy L."/>
            <person name="Ettema T.J."/>
        </authorList>
    </citation>
    <scope>NUCLEOTIDE SEQUENCE</scope>
</reference>
<dbReference type="EMBL" id="LAZR01005675">
    <property type="protein sequence ID" value="KKM98037.1"/>
    <property type="molecule type" value="Genomic_DNA"/>
</dbReference>
<accession>A0A0F9PXY5</accession>
<protein>
    <submittedName>
        <fullName evidence="2">Uncharacterized protein</fullName>
    </submittedName>
</protein>
<evidence type="ECO:0000256" key="1">
    <source>
        <dbReference type="SAM" id="Phobius"/>
    </source>
</evidence>
<dbReference type="AlphaFoldDB" id="A0A0F9PXY5"/>
<keyword evidence="1" id="KW-0472">Membrane</keyword>
<keyword evidence="1" id="KW-1133">Transmembrane helix</keyword>
<feature type="transmembrane region" description="Helical" evidence="1">
    <location>
        <begin position="24"/>
        <end position="49"/>
    </location>
</feature>
<sequence length="106" mass="11660">MKRLLYDLRIIDLPQTQWRPRRPWLVQVVLGVLTFALALPTTLLARLLANAAYSEARLRLKGNHVGCGIRIMAVAGRAAARVIWGDLAYEIAGALVGKGMEGMSYA</sequence>
<evidence type="ECO:0000313" key="2">
    <source>
        <dbReference type="EMBL" id="KKM98037.1"/>
    </source>
</evidence>
<name>A0A0F9PXY5_9ZZZZ</name>
<organism evidence="2">
    <name type="scientific">marine sediment metagenome</name>
    <dbReference type="NCBI Taxonomy" id="412755"/>
    <lineage>
        <taxon>unclassified sequences</taxon>
        <taxon>metagenomes</taxon>
        <taxon>ecological metagenomes</taxon>
    </lineage>
</organism>
<gene>
    <name evidence="2" type="ORF">LCGC14_1161970</name>
</gene>
<proteinExistence type="predicted"/>
<comment type="caution">
    <text evidence="2">The sequence shown here is derived from an EMBL/GenBank/DDBJ whole genome shotgun (WGS) entry which is preliminary data.</text>
</comment>